<protein>
    <submittedName>
        <fullName evidence="1">Uncharacterized protein</fullName>
    </submittedName>
</protein>
<name>A0A6J4NGF2_9ACTN</name>
<feature type="non-terminal residue" evidence="1">
    <location>
        <position position="1"/>
    </location>
</feature>
<sequence>GRVVDGRGRGCGRLRLGPLPRRPTRLGQAARRVVGLSHGGVGSRDGTMLAHHVRSCPRRVQRAGGPRARALETSGRVLLGAARQRSGHARLRAVRPRDGARRPSGLPLVAIRSRGCRRRRPGATAHRLVGRPAVAPGDIRDLRDPRDDLRGV</sequence>
<evidence type="ECO:0000313" key="1">
    <source>
        <dbReference type="EMBL" id="CAA9387391.1"/>
    </source>
</evidence>
<dbReference type="EMBL" id="CADCUM010000086">
    <property type="protein sequence ID" value="CAA9387391.1"/>
    <property type="molecule type" value="Genomic_DNA"/>
</dbReference>
<reference evidence="1" key="1">
    <citation type="submission" date="2020-02" db="EMBL/GenBank/DDBJ databases">
        <authorList>
            <person name="Meier V. D."/>
        </authorList>
    </citation>
    <scope>NUCLEOTIDE SEQUENCE</scope>
    <source>
        <strain evidence="1">AVDCRST_MAG32</strain>
    </source>
</reference>
<gene>
    <name evidence="1" type="ORF">AVDCRST_MAG32-2083</name>
</gene>
<dbReference type="AlphaFoldDB" id="A0A6J4NGF2"/>
<feature type="non-terminal residue" evidence="1">
    <location>
        <position position="152"/>
    </location>
</feature>
<organism evidence="1">
    <name type="scientific">uncultured Nocardioides sp</name>
    <dbReference type="NCBI Taxonomy" id="198441"/>
    <lineage>
        <taxon>Bacteria</taxon>
        <taxon>Bacillati</taxon>
        <taxon>Actinomycetota</taxon>
        <taxon>Actinomycetes</taxon>
        <taxon>Propionibacteriales</taxon>
        <taxon>Nocardioidaceae</taxon>
        <taxon>Nocardioides</taxon>
        <taxon>environmental samples</taxon>
    </lineage>
</organism>
<accession>A0A6J4NGF2</accession>
<proteinExistence type="predicted"/>